<gene>
    <name evidence="2" type="ordered locus">Bcav_0752</name>
</gene>
<keyword evidence="1" id="KW-1133">Transmembrane helix</keyword>
<protein>
    <recommendedName>
        <fullName evidence="4">Integral membrane protein</fullName>
    </recommendedName>
</protein>
<dbReference type="AlphaFoldDB" id="C5BYQ5"/>
<dbReference type="OrthoDB" id="3381134at2"/>
<feature type="transmembrane region" description="Helical" evidence="1">
    <location>
        <begin position="182"/>
        <end position="200"/>
    </location>
</feature>
<feature type="transmembrane region" description="Helical" evidence="1">
    <location>
        <begin position="151"/>
        <end position="170"/>
    </location>
</feature>
<keyword evidence="1" id="KW-0812">Transmembrane</keyword>
<evidence type="ECO:0000313" key="3">
    <source>
        <dbReference type="Proteomes" id="UP000007962"/>
    </source>
</evidence>
<feature type="transmembrane region" description="Helical" evidence="1">
    <location>
        <begin position="21"/>
        <end position="40"/>
    </location>
</feature>
<keyword evidence="1" id="KW-0472">Membrane</keyword>
<accession>C5BYQ5</accession>
<feature type="transmembrane region" description="Helical" evidence="1">
    <location>
        <begin position="60"/>
        <end position="86"/>
    </location>
</feature>
<proteinExistence type="predicted"/>
<dbReference type="RefSeq" id="WP_012725793.1">
    <property type="nucleotide sequence ID" value="NC_012669.1"/>
</dbReference>
<organism evidence="2 3">
    <name type="scientific">Beutenbergia cavernae (strain ATCC BAA-8 / DSM 12333 / CCUG 43141 / JCM 11478 / NBRC 16432 / NCIMB 13614 / HKI 0122)</name>
    <dbReference type="NCBI Taxonomy" id="471853"/>
    <lineage>
        <taxon>Bacteria</taxon>
        <taxon>Bacillati</taxon>
        <taxon>Actinomycetota</taxon>
        <taxon>Actinomycetes</taxon>
        <taxon>Micrococcales</taxon>
        <taxon>Beutenbergiaceae</taxon>
        <taxon>Beutenbergia</taxon>
    </lineage>
</organism>
<dbReference type="STRING" id="471853.Bcav_0752"/>
<dbReference type="eggNOG" id="ENOG5033797">
    <property type="taxonomic scope" value="Bacteria"/>
</dbReference>
<dbReference type="Proteomes" id="UP000007962">
    <property type="component" value="Chromosome"/>
</dbReference>
<feature type="transmembrane region" description="Helical" evidence="1">
    <location>
        <begin position="107"/>
        <end position="131"/>
    </location>
</feature>
<dbReference type="KEGG" id="bcv:Bcav_0752"/>
<sequence length="234" mass="24940">MAAEAVPPGRPAPRVRFQGSGAAIAGLGFAVLFTVGFMLLDHRPGEGADADVLLEYYRGSGGTALIVAGGYLVPFAGICFIWFLAATRHRISQIALKEDALLATVQLAAGILFVAMMFVAAAAAVAAVAAVRVGNGDDAAEFVEQTRTMTVYGEALLMIYAFRVAAVLILVSTARGVRTGLFPRWLVWFGYVAAALLLIVLTYARIVVLVVPVWVAVVSLIILFRRTVERREIA</sequence>
<reference evidence="2 3" key="1">
    <citation type="journal article" date="2009" name="Stand. Genomic Sci.">
        <title>Complete genome sequence of Beutenbergia cavernae type strain (HKI 0122).</title>
        <authorList>
            <person name="Land M."/>
            <person name="Pukall R."/>
            <person name="Abt B."/>
            <person name="Goker M."/>
            <person name="Rohde M."/>
            <person name="Glavina Del Rio T."/>
            <person name="Tice H."/>
            <person name="Copeland A."/>
            <person name="Cheng J.F."/>
            <person name="Lucas S."/>
            <person name="Chen F."/>
            <person name="Nolan M."/>
            <person name="Bruce D."/>
            <person name="Goodwin L."/>
            <person name="Pitluck S."/>
            <person name="Ivanova N."/>
            <person name="Mavromatis K."/>
            <person name="Ovchinnikova G."/>
            <person name="Pati A."/>
            <person name="Chen A."/>
            <person name="Palaniappan K."/>
            <person name="Hauser L."/>
            <person name="Chang Y.J."/>
            <person name="Jefferies C.C."/>
            <person name="Saunders E."/>
            <person name="Brettin T."/>
            <person name="Detter J.C."/>
            <person name="Han C."/>
            <person name="Chain P."/>
            <person name="Bristow J."/>
            <person name="Eisen J.A."/>
            <person name="Markowitz V."/>
            <person name="Hugenholtz P."/>
            <person name="Kyrpides N.C."/>
            <person name="Klenk H.P."/>
            <person name="Lapidus A."/>
        </authorList>
    </citation>
    <scope>NUCLEOTIDE SEQUENCE [LARGE SCALE GENOMIC DNA]</scope>
    <source>
        <strain evidence="3">ATCC BAA-8 / DSM 12333 / NBRC 16432</strain>
    </source>
</reference>
<feature type="transmembrane region" description="Helical" evidence="1">
    <location>
        <begin position="206"/>
        <end position="224"/>
    </location>
</feature>
<evidence type="ECO:0000256" key="1">
    <source>
        <dbReference type="SAM" id="Phobius"/>
    </source>
</evidence>
<dbReference type="EMBL" id="CP001618">
    <property type="protein sequence ID" value="ACQ79013.1"/>
    <property type="molecule type" value="Genomic_DNA"/>
</dbReference>
<keyword evidence="3" id="KW-1185">Reference proteome</keyword>
<evidence type="ECO:0008006" key="4">
    <source>
        <dbReference type="Google" id="ProtNLM"/>
    </source>
</evidence>
<name>C5BYQ5_BEUC1</name>
<evidence type="ECO:0000313" key="2">
    <source>
        <dbReference type="EMBL" id="ACQ79013.1"/>
    </source>
</evidence>
<dbReference type="HOGENOM" id="CLU_1325693_0_0_11"/>